<dbReference type="Proteomes" id="UP000231503">
    <property type="component" value="Unassembled WGS sequence"/>
</dbReference>
<evidence type="ECO:0000313" key="2">
    <source>
        <dbReference type="Proteomes" id="UP000231503"/>
    </source>
</evidence>
<gene>
    <name evidence="1" type="ORF">COU47_00925</name>
</gene>
<accession>A0A2H0TEL0</accession>
<dbReference type="PANTHER" id="PTHR36174">
    <property type="entry name" value="LIPID II:GLYCINE GLYCYLTRANSFERASE"/>
    <property type="match status" value="1"/>
</dbReference>
<reference evidence="2" key="1">
    <citation type="submission" date="2017-09" db="EMBL/GenBank/DDBJ databases">
        <title>Depth-based differentiation of microbial function through sediment-hosted aquifers and enrichment of novel symbionts in the deep terrestrial subsurface.</title>
        <authorList>
            <person name="Probst A.J."/>
            <person name="Ladd B."/>
            <person name="Jarett J.K."/>
            <person name="Geller-Mcgrath D.E."/>
            <person name="Sieber C.M.K."/>
            <person name="Emerson J.B."/>
            <person name="Anantharaman K."/>
            <person name="Thomas B.C."/>
            <person name="Malmstrom R."/>
            <person name="Stieglmeier M."/>
            <person name="Klingl A."/>
            <person name="Woyke T."/>
            <person name="Ryan C.M."/>
            <person name="Banfield J.F."/>
        </authorList>
    </citation>
    <scope>NUCLEOTIDE SEQUENCE [LARGE SCALE GENOMIC DNA]</scope>
</reference>
<dbReference type="SUPFAM" id="SSF55729">
    <property type="entry name" value="Acyl-CoA N-acyltransferases (Nat)"/>
    <property type="match status" value="1"/>
</dbReference>
<protein>
    <recommendedName>
        <fullName evidence="3">BioF2-like acetyltransferase domain-containing protein</fullName>
    </recommendedName>
</protein>
<dbReference type="AlphaFoldDB" id="A0A2H0TEL0"/>
<proteinExistence type="predicted"/>
<comment type="caution">
    <text evidence="1">The sequence shown here is derived from an EMBL/GenBank/DDBJ whole genome shotgun (WGS) entry which is preliminary data.</text>
</comment>
<organism evidence="1 2">
    <name type="scientific">Candidatus Niyogibacteria bacterium CG10_big_fil_rev_8_21_14_0_10_46_36</name>
    <dbReference type="NCBI Taxonomy" id="1974726"/>
    <lineage>
        <taxon>Bacteria</taxon>
        <taxon>Candidatus Niyogiibacteriota</taxon>
    </lineage>
</organism>
<dbReference type="Gene3D" id="3.40.630.30">
    <property type="match status" value="1"/>
</dbReference>
<dbReference type="EMBL" id="PFCO01000001">
    <property type="protein sequence ID" value="PIR69981.1"/>
    <property type="molecule type" value="Genomic_DNA"/>
</dbReference>
<evidence type="ECO:0000313" key="1">
    <source>
        <dbReference type="EMBL" id="PIR69981.1"/>
    </source>
</evidence>
<sequence>MQQIDEQQHKQRLLELLPHFSLCGLPYIRTVMHTVTAGELASLQKKHHYIYLVSYVKCAAPRGCTRTEKHTAVIPLTDAPDAILARFKKNTRNEIRKSEHIPELTFRVDDTNRRESYAVYAHAKTVDGALLSLKREFSQCLLSNAYWKGKMIVSIASYRADGILRFKTIASLRKDEDMDPRIIGYATRRLVWEICMYGKEKGYTTIDLGGINFSQNAKKGIAQFKQSFGGDVIPEYTYRYESRIFSILRKVLTLFGKEIF</sequence>
<evidence type="ECO:0008006" key="3">
    <source>
        <dbReference type="Google" id="ProtNLM"/>
    </source>
</evidence>
<name>A0A2H0TEL0_9BACT</name>
<dbReference type="InterPro" id="IPR016181">
    <property type="entry name" value="Acyl_CoA_acyltransferase"/>
</dbReference>
<dbReference type="InterPro" id="IPR050644">
    <property type="entry name" value="PG_Glycine_Bridge_Synth"/>
</dbReference>
<dbReference type="PANTHER" id="PTHR36174:SF1">
    <property type="entry name" value="LIPID II:GLYCINE GLYCYLTRANSFERASE"/>
    <property type="match status" value="1"/>
</dbReference>